<comment type="similarity">
    <text evidence="1">Belongs to the SIS family. PHI subfamily.</text>
</comment>
<dbReference type="GO" id="GO:1901135">
    <property type="term" value="P:carbohydrate derivative metabolic process"/>
    <property type="evidence" value="ECO:0007669"/>
    <property type="project" value="InterPro"/>
</dbReference>
<keyword evidence="4" id="KW-1185">Reference proteome</keyword>
<dbReference type="RefSeq" id="WP_094942488.1">
    <property type="nucleotide sequence ID" value="NZ_NOKQ01000196.1"/>
</dbReference>
<dbReference type="OrthoDB" id="9797832at2"/>
<protein>
    <recommendedName>
        <fullName evidence="2">SIS domain-containing protein</fullName>
    </recommendedName>
</protein>
<reference evidence="3 4" key="1">
    <citation type="submission" date="2017-07" db="EMBL/GenBank/DDBJ databases">
        <title>Tetzosporium hominis gen.nov. sp.nov.</title>
        <authorList>
            <person name="Tetz G."/>
            <person name="Tetz V."/>
        </authorList>
    </citation>
    <scope>NUCLEOTIDE SEQUENCE [LARGE SCALE GENOMIC DNA]</scope>
    <source>
        <strain evidence="3 4">VT-49</strain>
    </source>
</reference>
<dbReference type="PANTHER" id="PTHR43443:SF1">
    <property type="entry name" value="3-HEXULOSE-6-PHOSPHATE ISOMERASE"/>
    <property type="match status" value="1"/>
</dbReference>
<dbReference type="Pfam" id="PF01380">
    <property type="entry name" value="SIS"/>
    <property type="match status" value="1"/>
</dbReference>
<gene>
    <name evidence="3" type="ORF">CF394_06800</name>
</gene>
<sequence length="183" mass="20501">MPNESLVVIEEIRQVIESTDWSAFTQMESYIQKQRRLFLYGEGRSGLMVKAFGMRLMHAGYTVFIVGETTTPSISRDDVLLVLSGSGESVASKHIVETANALGAISLLVTANPEFQTNERYRHVALIPAATKKRLAHEPTTIQPLGNQFDQSAHLLLDSLVIYLNRENKEFTNEALKQQHTNI</sequence>
<organism evidence="3 4">
    <name type="scientific">Tetzosporium hominis</name>
    <dbReference type="NCBI Taxonomy" id="2020506"/>
    <lineage>
        <taxon>Bacteria</taxon>
        <taxon>Bacillati</taxon>
        <taxon>Bacillota</taxon>
        <taxon>Bacilli</taxon>
        <taxon>Bacillales</taxon>
        <taxon>Caryophanaceae</taxon>
        <taxon>Tetzosporium</taxon>
    </lineage>
</organism>
<feature type="domain" description="SIS" evidence="2">
    <location>
        <begin position="27"/>
        <end position="170"/>
    </location>
</feature>
<dbReference type="InterPro" id="IPR001347">
    <property type="entry name" value="SIS_dom"/>
</dbReference>
<dbReference type="Gene3D" id="3.40.50.10490">
    <property type="entry name" value="Glucose-6-phosphate isomerase like protein, domain 1"/>
    <property type="match status" value="1"/>
</dbReference>
<dbReference type="GO" id="GO:0016853">
    <property type="term" value="F:isomerase activity"/>
    <property type="evidence" value="ECO:0007669"/>
    <property type="project" value="InterPro"/>
</dbReference>
<comment type="caution">
    <text evidence="3">The sequence shown here is derived from an EMBL/GenBank/DDBJ whole genome shotgun (WGS) entry which is preliminary data.</text>
</comment>
<dbReference type="PROSITE" id="PS51464">
    <property type="entry name" value="SIS"/>
    <property type="match status" value="1"/>
</dbReference>
<accession>A0A264W4F2</accession>
<name>A0A264W4F2_9BACL</name>
<dbReference type="Proteomes" id="UP000217065">
    <property type="component" value="Unassembled WGS sequence"/>
</dbReference>
<proteinExistence type="inferred from homology"/>
<dbReference type="SUPFAM" id="SSF53697">
    <property type="entry name" value="SIS domain"/>
    <property type="match status" value="1"/>
</dbReference>
<evidence type="ECO:0000313" key="4">
    <source>
        <dbReference type="Proteomes" id="UP000217065"/>
    </source>
</evidence>
<evidence type="ECO:0000259" key="2">
    <source>
        <dbReference type="PROSITE" id="PS51464"/>
    </source>
</evidence>
<dbReference type="InterPro" id="IPR046348">
    <property type="entry name" value="SIS_dom_sf"/>
</dbReference>
<evidence type="ECO:0000256" key="1">
    <source>
        <dbReference type="ARBA" id="ARBA00009235"/>
    </source>
</evidence>
<dbReference type="AlphaFoldDB" id="A0A264W4F2"/>
<dbReference type="GO" id="GO:0097367">
    <property type="term" value="F:carbohydrate derivative binding"/>
    <property type="evidence" value="ECO:0007669"/>
    <property type="project" value="InterPro"/>
</dbReference>
<dbReference type="InterPro" id="IPR017552">
    <property type="entry name" value="PHI/rmpB"/>
</dbReference>
<dbReference type="PANTHER" id="PTHR43443">
    <property type="entry name" value="3-HEXULOSE-6-PHOSPHATE ISOMERASE"/>
    <property type="match status" value="1"/>
</dbReference>
<evidence type="ECO:0000313" key="3">
    <source>
        <dbReference type="EMBL" id="OZS78459.1"/>
    </source>
</evidence>
<dbReference type="CDD" id="cd05005">
    <property type="entry name" value="SIS_PHI"/>
    <property type="match status" value="1"/>
</dbReference>
<dbReference type="NCBIfam" id="TIGR03127">
    <property type="entry name" value="RuMP_HxlB"/>
    <property type="match status" value="1"/>
</dbReference>
<dbReference type="EMBL" id="NOKQ01000196">
    <property type="protein sequence ID" value="OZS78459.1"/>
    <property type="molecule type" value="Genomic_DNA"/>
</dbReference>